<sequence length="218" mass="22968">MAAGAAAVALLATAACSDADADDPVSSAPETVAAPSSPVASETPSAAPTSAAPSLSPSEQAVAEAEQAYRAWVDLQNRVLQDPPEISSGDTTDDETLTAFLTEVRLYGIEEAEAELLQGVFQYNDEGWRQDGTIEVASVDAFEVEPTPEDGRPYVELDACLQPVDVRILEADGGEAEEFADVDMESAYPSGARVEYVSEDGLEGWYVKRLGGDGERSC</sequence>
<keyword evidence="2" id="KW-0732">Signal</keyword>
<comment type="caution">
    <text evidence="3">The sequence shown here is derived from an EMBL/GenBank/DDBJ whole genome shotgun (WGS) entry which is preliminary data.</text>
</comment>
<name>A0ABW0GI99_9MICO</name>
<proteinExistence type="predicted"/>
<gene>
    <name evidence="3" type="ORF">ACFPJ6_01035</name>
</gene>
<dbReference type="Proteomes" id="UP001596122">
    <property type="component" value="Unassembled WGS sequence"/>
</dbReference>
<feature type="region of interest" description="Disordered" evidence="1">
    <location>
        <begin position="18"/>
        <end position="62"/>
    </location>
</feature>
<dbReference type="EMBL" id="JBHSLD010000001">
    <property type="protein sequence ID" value="MFC5379364.1"/>
    <property type="molecule type" value="Genomic_DNA"/>
</dbReference>
<evidence type="ECO:0000313" key="4">
    <source>
        <dbReference type="Proteomes" id="UP001596122"/>
    </source>
</evidence>
<accession>A0ABW0GI99</accession>
<keyword evidence="4" id="KW-1185">Reference proteome</keyword>
<reference evidence="4" key="1">
    <citation type="journal article" date="2019" name="Int. J. Syst. Evol. Microbiol.">
        <title>The Global Catalogue of Microorganisms (GCM) 10K type strain sequencing project: providing services to taxonomists for standard genome sequencing and annotation.</title>
        <authorList>
            <consortium name="The Broad Institute Genomics Platform"/>
            <consortium name="The Broad Institute Genome Sequencing Center for Infectious Disease"/>
            <person name="Wu L."/>
            <person name="Ma J."/>
        </authorList>
    </citation>
    <scope>NUCLEOTIDE SEQUENCE [LARGE SCALE GENOMIC DNA]</scope>
    <source>
        <strain evidence="4">CCUG 43114</strain>
    </source>
</reference>
<feature type="chain" id="PRO_5045692427" description="Lipoprotein" evidence="2">
    <location>
        <begin position="22"/>
        <end position="218"/>
    </location>
</feature>
<evidence type="ECO:0008006" key="5">
    <source>
        <dbReference type="Google" id="ProtNLM"/>
    </source>
</evidence>
<evidence type="ECO:0000313" key="3">
    <source>
        <dbReference type="EMBL" id="MFC5379364.1"/>
    </source>
</evidence>
<organism evidence="3 4">
    <name type="scientific">Aquipuribacter nitratireducens</name>
    <dbReference type="NCBI Taxonomy" id="650104"/>
    <lineage>
        <taxon>Bacteria</taxon>
        <taxon>Bacillati</taxon>
        <taxon>Actinomycetota</taxon>
        <taxon>Actinomycetes</taxon>
        <taxon>Micrococcales</taxon>
        <taxon>Intrasporangiaceae</taxon>
        <taxon>Aquipuribacter</taxon>
    </lineage>
</organism>
<dbReference type="RefSeq" id="WP_340266508.1">
    <property type="nucleotide sequence ID" value="NZ_JBBEOG010000001.1"/>
</dbReference>
<evidence type="ECO:0000256" key="2">
    <source>
        <dbReference type="SAM" id="SignalP"/>
    </source>
</evidence>
<protein>
    <recommendedName>
        <fullName evidence="5">Lipoprotein</fullName>
    </recommendedName>
</protein>
<evidence type="ECO:0000256" key="1">
    <source>
        <dbReference type="SAM" id="MobiDB-lite"/>
    </source>
</evidence>
<feature type="compositionally biased region" description="Low complexity" evidence="1">
    <location>
        <begin position="18"/>
        <end position="59"/>
    </location>
</feature>
<feature type="signal peptide" evidence="2">
    <location>
        <begin position="1"/>
        <end position="21"/>
    </location>
</feature>